<reference evidence="11 12" key="1">
    <citation type="submission" date="2016-11" db="EMBL/GenBank/DDBJ databases">
        <authorList>
            <person name="Jaros S."/>
            <person name="Januszkiewicz K."/>
            <person name="Wedrychowicz H."/>
        </authorList>
    </citation>
    <scope>NUCLEOTIDE SEQUENCE [LARGE SCALE GENOMIC DNA]</scope>
    <source>
        <strain evidence="11 12">DSM 43832</strain>
    </source>
</reference>
<dbReference type="EC" id="2.7.1.180" evidence="2"/>
<evidence type="ECO:0000256" key="10">
    <source>
        <dbReference type="ARBA" id="ARBA00048540"/>
    </source>
</evidence>
<evidence type="ECO:0000256" key="1">
    <source>
        <dbReference type="ARBA" id="ARBA00001946"/>
    </source>
</evidence>
<dbReference type="Pfam" id="PF02424">
    <property type="entry name" value="ApbE"/>
    <property type="match status" value="1"/>
</dbReference>
<keyword evidence="6" id="KW-0479">Metal-binding</keyword>
<dbReference type="PANTHER" id="PTHR30040:SF2">
    <property type="entry name" value="FAD:PROTEIN FMN TRANSFERASE"/>
    <property type="match status" value="1"/>
</dbReference>
<proteinExistence type="predicted"/>
<evidence type="ECO:0000313" key="12">
    <source>
        <dbReference type="Proteomes" id="UP000184363"/>
    </source>
</evidence>
<keyword evidence="11" id="KW-0449">Lipoprotein</keyword>
<dbReference type="Proteomes" id="UP000184363">
    <property type="component" value="Unassembled WGS sequence"/>
</dbReference>
<evidence type="ECO:0000256" key="9">
    <source>
        <dbReference type="ARBA" id="ARBA00031306"/>
    </source>
</evidence>
<evidence type="ECO:0000256" key="8">
    <source>
        <dbReference type="ARBA" id="ARBA00022842"/>
    </source>
</evidence>
<evidence type="ECO:0000256" key="3">
    <source>
        <dbReference type="ARBA" id="ARBA00016337"/>
    </source>
</evidence>
<keyword evidence="4" id="KW-0285">Flavoprotein</keyword>
<dbReference type="GO" id="GO:0046872">
    <property type="term" value="F:metal ion binding"/>
    <property type="evidence" value="ECO:0007669"/>
    <property type="project" value="UniProtKB-KW"/>
</dbReference>
<comment type="cofactor">
    <cofactor evidence="1">
        <name>Mg(2+)</name>
        <dbReference type="ChEBI" id="CHEBI:18420"/>
    </cofactor>
</comment>
<accession>A0A1M6YCP9</accession>
<dbReference type="InterPro" id="IPR003374">
    <property type="entry name" value="ApbE-like_sf"/>
</dbReference>
<dbReference type="EMBL" id="FRAP01000019">
    <property type="protein sequence ID" value="SHL15749.1"/>
    <property type="molecule type" value="Genomic_DNA"/>
</dbReference>
<keyword evidence="12" id="KW-1185">Reference proteome</keyword>
<dbReference type="GO" id="GO:0016740">
    <property type="term" value="F:transferase activity"/>
    <property type="evidence" value="ECO:0007669"/>
    <property type="project" value="UniProtKB-KW"/>
</dbReference>
<comment type="catalytic activity">
    <reaction evidence="10">
        <text>L-threonyl-[protein] + FAD = FMN-L-threonyl-[protein] + AMP + H(+)</text>
        <dbReference type="Rhea" id="RHEA:36847"/>
        <dbReference type="Rhea" id="RHEA-COMP:11060"/>
        <dbReference type="Rhea" id="RHEA-COMP:11061"/>
        <dbReference type="ChEBI" id="CHEBI:15378"/>
        <dbReference type="ChEBI" id="CHEBI:30013"/>
        <dbReference type="ChEBI" id="CHEBI:57692"/>
        <dbReference type="ChEBI" id="CHEBI:74257"/>
        <dbReference type="ChEBI" id="CHEBI:456215"/>
        <dbReference type="EC" id="2.7.1.180"/>
    </reaction>
</comment>
<evidence type="ECO:0000256" key="4">
    <source>
        <dbReference type="ARBA" id="ARBA00022630"/>
    </source>
</evidence>
<dbReference type="RefSeq" id="WP_234997495.1">
    <property type="nucleotide sequence ID" value="NZ_CALGVN010000013.1"/>
</dbReference>
<protein>
    <recommendedName>
        <fullName evidence="3">FAD:protein FMN transferase</fullName>
        <ecNumber evidence="2">2.7.1.180</ecNumber>
    </recommendedName>
    <alternativeName>
        <fullName evidence="9">Flavin transferase</fullName>
    </alternativeName>
</protein>
<evidence type="ECO:0000256" key="2">
    <source>
        <dbReference type="ARBA" id="ARBA00011955"/>
    </source>
</evidence>
<dbReference type="SUPFAM" id="SSF143631">
    <property type="entry name" value="ApbE-like"/>
    <property type="match status" value="1"/>
</dbReference>
<dbReference type="Gene3D" id="3.10.520.10">
    <property type="entry name" value="ApbE-like domains"/>
    <property type="match status" value="1"/>
</dbReference>
<dbReference type="InterPro" id="IPR024932">
    <property type="entry name" value="ApbE"/>
</dbReference>
<keyword evidence="7" id="KW-0274">FAD</keyword>
<dbReference type="STRING" id="1848.SAMN05443637_119116"/>
<dbReference type="AlphaFoldDB" id="A0A1M6YCP9"/>
<evidence type="ECO:0000256" key="6">
    <source>
        <dbReference type="ARBA" id="ARBA00022723"/>
    </source>
</evidence>
<sequence length="310" mass="31551">MTTSTTGADRIVLHALGTTALLAVTDPAALPTAGLVMRSELAAIDAACSRFRPDSEISRLHQRAGTAVPVGPLLAEALEVALRAAQQTDGLVDPTVGAAVRGLGYDRDFAELALDEPAPPAPAAPAPGWWRVRLEPVSRTVVLPRGVELDLGATAKALAADRIAGSAAFATGAGVLVSLGGDAAVAGPPPEGGWRMAIGDDHERALTEPDAVVTITGGGLASSSTTRRTWKRAGRQVHHIVDPRTGDAAPVHWRTVTVAAASCVDANTASTAAVVLGPDAPEWLAARNLPARLVAADGAVTTVAGFPEGR</sequence>
<keyword evidence="8" id="KW-0460">Magnesium</keyword>
<name>A0A1M6YCP9_PSETH</name>
<evidence type="ECO:0000256" key="5">
    <source>
        <dbReference type="ARBA" id="ARBA00022679"/>
    </source>
</evidence>
<dbReference type="PANTHER" id="PTHR30040">
    <property type="entry name" value="THIAMINE BIOSYNTHESIS LIPOPROTEIN APBE"/>
    <property type="match status" value="1"/>
</dbReference>
<evidence type="ECO:0000256" key="7">
    <source>
        <dbReference type="ARBA" id="ARBA00022827"/>
    </source>
</evidence>
<evidence type="ECO:0000313" key="11">
    <source>
        <dbReference type="EMBL" id="SHL15749.1"/>
    </source>
</evidence>
<keyword evidence="5" id="KW-0808">Transferase</keyword>
<gene>
    <name evidence="11" type="ORF">SAMN05443637_119116</name>
</gene>
<organism evidence="11 12">
    <name type="scientific">Pseudonocardia thermophila</name>
    <dbReference type="NCBI Taxonomy" id="1848"/>
    <lineage>
        <taxon>Bacteria</taxon>
        <taxon>Bacillati</taxon>
        <taxon>Actinomycetota</taxon>
        <taxon>Actinomycetes</taxon>
        <taxon>Pseudonocardiales</taxon>
        <taxon>Pseudonocardiaceae</taxon>
        <taxon>Pseudonocardia</taxon>
    </lineage>
</organism>